<feature type="binding site" evidence="9">
    <location>
        <position position="10"/>
    </location>
    <ligand>
        <name>Mg(2+)</name>
        <dbReference type="ChEBI" id="CHEBI:18420"/>
        <note>catalytic</note>
    </ligand>
</feature>
<keyword evidence="4 9" id="KW-0479">Metal-binding</keyword>
<evidence type="ECO:0000256" key="4">
    <source>
        <dbReference type="ARBA" id="ARBA00022723"/>
    </source>
</evidence>
<keyword evidence="3 9" id="KW-0540">Nuclease</keyword>
<gene>
    <name evidence="9" type="primary">cas2</name>
    <name evidence="10" type="ORF">HELGO_WM9063</name>
</gene>
<keyword evidence="6 9" id="KW-0378">Hydrolase</keyword>
<dbReference type="GO" id="GO:0051607">
    <property type="term" value="P:defense response to virus"/>
    <property type="evidence" value="ECO:0007669"/>
    <property type="project" value="UniProtKB-UniRule"/>
</dbReference>
<evidence type="ECO:0000256" key="6">
    <source>
        <dbReference type="ARBA" id="ARBA00022801"/>
    </source>
</evidence>
<dbReference type="NCBIfam" id="TIGR01573">
    <property type="entry name" value="cas2"/>
    <property type="match status" value="1"/>
</dbReference>
<evidence type="ECO:0000256" key="8">
    <source>
        <dbReference type="ARBA" id="ARBA00023118"/>
    </source>
</evidence>
<dbReference type="AlphaFoldDB" id="A0A6S6T8H6"/>
<sequence>MYTQIIVSYDISNTKNRNKFFEELKDIGLKSIQKSVMWGYILPSEKRIIKNIFKKYCEIKTDKVFIVNATLDKDLSNSFGYDEDDFKHPNSFEII</sequence>
<reference evidence="10" key="1">
    <citation type="submission" date="2020-01" db="EMBL/GenBank/DDBJ databases">
        <authorList>
            <person name="Meier V. D."/>
            <person name="Meier V D."/>
        </authorList>
    </citation>
    <scope>NUCLEOTIDE SEQUENCE</scope>
    <source>
        <strain evidence="10">HLG_WM_MAG_12</strain>
    </source>
</reference>
<keyword evidence="8 9" id="KW-0051">Antiviral defense</keyword>
<dbReference type="SUPFAM" id="SSF143430">
    <property type="entry name" value="TTP0101/SSO1404-like"/>
    <property type="match status" value="1"/>
</dbReference>
<accession>A0A6S6T8H6</accession>
<keyword evidence="5 9" id="KW-0255">Endonuclease</keyword>
<dbReference type="EC" id="3.1.-.-" evidence="9"/>
<proteinExistence type="inferred from homology"/>
<name>A0A6S6T8H6_9BACT</name>
<dbReference type="GO" id="GO:0016787">
    <property type="term" value="F:hydrolase activity"/>
    <property type="evidence" value="ECO:0007669"/>
    <property type="project" value="UniProtKB-KW"/>
</dbReference>
<dbReference type="GO" id="GO:0043571">
    <property type="term" value="P:maintenance of CRISPR repeat elements"/>
    <property type="evidence" value="ECO:0007669"/>
    <property type="project" value="UniProtKB-UniRule"/>
</dbReference>
<evidence type="ECO:0000256" key="7">
    <source>
        <dbReference type="ARBA" id="ARBA00022842"/>
    </source>
</evidence>
<comment type="cofactor">
    <cofactor evidence="1 9">
        <name>Mg(2+)</name>
        <dbReference type="ChEBI" id="CHEBI:18420"/>
    </cofactor>
</comment>
<dbReference type="GO" id="GO:0046872">
    <property type="term" value="F:metal ion binding"/>
    <property type="evidence" value="ECO:0007669"/>
    <property type="project" value="UniProtKB-UniRule"/>
</dbReference>
<dbReference type="EMBL" id="CACVAW010000067">
    <property type="protein sequence ID" value="CAA6815593.1"/>
    <property type="molecule type" value="Genomic_DNA"/>
</dbReference>
<evidence type="ECO:0000313" key="10">
    <source>
        <dbReference type="EMBL" id="CAA6815593.1"/>
    </source>
</evidence>
<evidence type="ECO:0000256" key="2">
    <source>
        <dbReference type="ARBA" id="ARBA00009959"/>
    </source>
</evidence>
<comment type="similarity">
    <text evidence="2 9">Belongs to the CRISPR-associated endoribonuclease Cas2 protein family.</text>
</comment>
<organism evidence="10">
    <name type="scientific">uncultured Campylobacterales bacterium</name>
    <dbReference type="NCBI Taxonomy" id="352960"/>
    <lineage>
        <taxon>Bacteria</taxon>
        <taxon>Pseudomonadati</taxon>
        <taxon>Campylobacterota</taxon>
        <taxon>Epsilonproteobacteria</taxon>
        <taxon>Campylobacterales</taxon>
        <taxon>environmental samples</taxon>
    </lineage>
</organism>
<dbReference type="Pfam" id="PF09827">
    <property type="entry name" value="CRISPR_Cas2"/>
    <property type="match status" value="1"/>
</dbReference>
<evidence type="ECO:0000256" key="3">
    <source>
        <dbReference type="ARBA" id="ARBA00022722"/>
    </source>
</evidence>
<dbReference type="HAMAP" id="MF_01471">
    <property type="entry name" value="Cas2"/>
    <property type="match status" value="1"/>
</dbReference>
<comment type="function">
    <text evidence="9">CRISPR (clustered regularly interspaced short palindromic repeat), is an adaptive immune system that provides protection against mobile genetic elements (viruses, transposable elements and conjugative plasmids). CRISPR clusters contain sequences complementary to antecedent mobile elements and target invading nucleic acids. CRISPR clusters are transcribed and processed into CRISPR RNA (crRNA). Functions as a ssRNA-specific endoribonuclease. Involved in the integration of spacer DNA into the CRISPR cassette.</text>
</comment>
<dbReference type="GO" id="GO:0004521">
    <property type="term" value="F:RNA endonuclease activity"/>
    <property type="evidence" value="ECO:0007669"/>
    <property type="project" value="InterPro"/>
</dbReference>
<keyword evidence="7 9" id="KW-0460">Magnesium</keyword>
<dbReference type="InterPro" id="IPR021127">
    <property type="entry name" value="CRISPR_associated_Cas2"/>
</dbReference>
<dbReference type="CDD" id="cd09725">
    <property type="entry name" value="Cas2_I_II_III"/>
    <property type="match status" value="1"/>
</dbReference>
<evidence type="ECO:0000256" key="5">
    <source>
        <dbReference type="ARBA" id="ARBA00022759"/>
    </source>
</evidence>
<protein>
    <recommendedName>
        <fullName evidence="9">CRISPR-associated endoribonuclease Cas2</fullName>
        <ecNumber evidence="9">3.1.-.-</ecNumber>
    </recommendedName>
</protein>
<dbReference type="InterPro" id="IPR019199">
    <property type="entry name" value="Virulence_VapD/CRISPR_Cas2"/>
</dbReference>
<dbReference type="Gene3D" id="3.30.70.240">
    <property type="match status" value="1"/>
</dbReference>
<comment type="subunit">
    <text evidence="9">Homodimer, forms a heterotetramer with a Cas1 homodimer.</text>
</comment>
<evidence type="ECO:0000256" key="1">
    <source>
        <dbReference type="ARBA" id="ARBA00001946"/>
    </source>
</evidence>
<evidence type="ECO:0000256" key="9">
    <source>
        <dbReference type="HAMAP-Rule" id="MF_01471"/>
    </source>
</evidence>